<organism evidence="6 7">
    <name type="scientific">Nereida ignava</name>
    <dbReference type="NCBI Taxonomy" id="282199"/>
    <lineage>
        <taxon>Bacteria</taxon>
        <taxon>Pseudomonadati</taxon>
        <taxon>Pseudomonadota</taxon>
        <taxon>Alphaproteobacteria</taxon>
        <taxon>Rhodobacterales</taxon>
        <taxon>Roseobacteraceae</taxon>
        <taxon>Nereida</taxon>
    </lineage>
</organism>
<evidence type="ECO:0000313" key="7">
    <source>
        <dbReference type="Proteomes" id="UP000048949"/>
    </source>
</evidence>
<dbReference type="GO" id="GO:0003677">
    <property type="term" value="F:DNA binding"/>
    <property type="evidence" value="ECO:0007669"/>
    <property type="project" value="UniProtKB-KW"/>
</dbReference>
<dbReference type="EMBL" id="CVQV01000005">
    <property type="protein sequence ID" value="CRK75298.1"/>
    <property type="molecule type" value="Genomic_DNA"/>
</dbReference>
<dbReference type="InterPro" id="IPR013762">
    <property type="entry name" value="Integrase-like_cat_sf"/>
</dbReference>
<dbReference type="GO" id="GO:0006310">
    <property type="term" value="P:DNA recombination"/>
    <property type="evidence" value="ECO:0007669"/>
    <property type="project" value="UniProtKB-KW"/>
</dbReference>
<dbReference type="Proteomes" id="UP000048949">
    <property type="component" value="Unassembled WGS sequence"/>
</dbReference>
<dbReference type="OrthoDB" id="67979at2"/>
<evidence type="ECO:0000313" key="6">
    <source>
        <dbReference type="EMBL" id="CRK75298.1"/>
    </source>
</evidence>
<keyword evidence="4" id="KW-0233">DNA recombination</keyword>
<accession>A0A0U1NKS5</accession>
<keyword evidence="7" id="KW-1185">Reference proteome</keyword>
<dbReference type="SUPFAM" id="SSF56349">
    <property type="entry name" value="DNA breaking-rejoining enzymes"/>
    <property type="match status" value="1"/>
</dbReference>
<gene>
    <name evidence="6" type="primary">xerD_2</name>
    <name evidence="6" type="ORF">NIG5292_01342</name>
</gene>
<dbReference type="AlphaFoldDB" id="A0A0U1NKS5"/>
<comment type="similarity">
    <text evidence="1">Belongs to the 'phage' integrase family.</text>
</comment>
<evidence type="ECO:0000256" key="1">
    <source>
        <dbReference type="ARBA" id="ARBA00008857"/>
    </source>
</evidence>
<dbReference type="GO" id="GO:0015074">
    <property type="term" value="P:DNA integration"/>
    <property type="evidence" value="ECO:0007669"/>
    <property type="project" value="UniProtKB-KW"/>
</dbReference>
<keyword evidence="3" id="KW-0238">DNA-binding</keyword>
<dbReference type="Pfam" id="PF00589">
    <property type="entry name" value="Phage_integrase"/>
    <property type="match status" value="1"/>
</dbReference>
<dbReference type="InterPro" id="IPR002104">
    <property type="entry name" value="Integrase_catalytic"/>
</dbReference>
<evidence type="ECO:0000256" key="4">
    <source>
        <dbReference type="ARBA" id="ARBA00023172"/>
    </source>
</evidence>
<evidence type="ECO:0000256" key="2">
    <source>
        <dbReference type="ARBA" id="ARBA00022908"/>
    </source>
</evidence>
<reference evidence="6 7" key="1">
    <citation type="submission" date="2015-04" db="EMBL/GenBank/DDBJ databases">
        <authorList>
            <person name="Syromyatnikov M.Y."/>
            <person name="Popov V.N."/>
        </authorList>
    </citation>
    <scope>NUCLEOTIDE SEQUENCE [LARGE SCALE GENOMIC DNA]</scope>
    <source>
        <strain evidence="6 7">CECT 5292</strain>
    </source>
</reference>
<dbReference type="STRING" id="282199.GCA_001049735_01341"/>
<name>A0A0U1NKS5_9RHOB</name>
<evidence type="ECO:0000259" key="5">
    <source>
        <dbReference type="PROSITE" id="PS51898"/>
    </source>
</evidence>
<dbReference type="InterPro" id="IPR050090">
    <property type="entry name" value="Tyrosine_recombinase_XerCD"/>
</dbReference>
<dbReference type="CDD" id="cd00397">
    <property type="entry name" value="DNA_BRE_C"/>
    <property type="match status" value="1"/>
</dbReference>
<dbReference type="PANTHER" id="PTHR30349">
    <property type="entry name" value="PHAGE INTEGRASE-RELATED"/>
    <property type="match status" value="1"/>
</dbReference>
<evidence type="ECO:0000256" key="3">
    <source>
        <dbReference type="ARBA" id="ARBA00023125"/>
    </source>
</evidence>
<sequence length="188" mass="21134">MKQALTLTDTQYRNVINFCSTRKHTLRDQTIIHVSFLAGLRAIEIAALVVGDVYDERGKVRSQFTIQGAQTKGGYARTVYVSSKLRRILREYHSTVALRNSDDPLFMTQIRTSFSANTMCQLFLQIYKDCGLKGATSHSGRRTFITKLANTGINVRLLAALAGHRHISTTQRYIDVNPEQLANAVELL</sequence>
<proteinExistence type="inferred from homology"/>
<protein>
    <submittedName>
        <fullName evidence="6">Tyrosine recombinase XerD</fullName>
    </submittedName>
</protein>
<dbReference type="InterPro" id="IPR011010">
    <property type="entry name" value="DNA_brk_join_enz"/>
</dbReference>
<keyword evidence="2" id="KW-0229">DNA integration</keyword>
<dbReference type="RefSeq" id="WP_048598679.1">
    <property type="nucleotide sequence ID" value="NZ_CVPC01000005.1"/>
</dbReference>
<dbReference type="PROSITE" id="PS51898">
    <property type="entry name" value="TYR_RECOMBINASE"/>
    <property type="match status" value="1"/>
</dbReference>
<dbReference type="PANTHER" id="PTHR30349:SF41">
    <property type="entry name" value="INTEGRASE_RECOMBINASE PROTEIN MJ0367-RELATED"/>
    <property type="match status" value="1"/>
</dbReference>
<dbReference type="Gene3D" id="1.10.443.10">
    <property type="entry name" value="Intergrase catalytic core"/>
    <property type="match status" value="1"/>
</dbReference>
<feature type="domain" description="Tyr recombinase" evidence="5">
    <location>
        <begin position="2"/>
        <end position="186"/>
    </location>
</feature>